<reference evidence="2 3" key="1">
    <citation type="submission" date="2018-05" db="EMBL/GenBank/DDBJ databases">
        <title>Genomic Encyclopedia of Archaeal and Bacterial Type Strains, Phase II (KMG-II): from individual species to whole genera.</title>
        <authorList>
            <person name="Goeker M."/>
        </authorList>
    </citation>
    <scope>NUCLEOTIDE SEQUENCE [LARGE SCALE GENOMIC DNA]</scope>
    <source>
        <strain evidence="2 3">DSM 19975</strain>
    </source>
</reference>
<keyword evidence="2" id="KW-0808">Transferase</keyword>
<organism evidence="2 3">
    <name type="scientific">Mucilaginibacter oryzae</name>
    <dbReference type="NCBI Taxonomy" id="468058"/>
    <lineage>
        <taxon>Bacteria</taxon>
        <taxon>Pseudomonadati</taxon>
        <taxon>Bacteroidota</taxon>
        <taxon>Sphingobacteriia</taxon>
        <taxon>Sphingobacteriales</taxon>
        <taxon>Sphingobacteriaceae</taxon>
        <taxon>Mucilaginibacter</taxon>
    </lineage>
</organism>
<dbReference type="Proteomes" id="UP000245678">
    <property type="component" value="Unassembled WGS sequence"/>
</dbReference>
<evidence type="ECO:0000259" key="1">
    <source>
        <dbReference type="PROSITE" id="PS51186"/>
    </source>
</evidence>
<protein>
    <submittedName>
        <fullName evidence="2">Acetyltransferase (GNAT) family protein</fullName>
    </submittedName>
</protein>
<keyword evidence="3" id="KW-1185">Reference proteome</keyword>
<dbReference type="Gene3D" id="3.40.630.30">
    <property type="match status" value="1"/>
</dbReference>
<comment type="caution">
    <text evidence="2">The sequence shown here is derived from an EMBL/GenBank/DDBJ whole genome shotgun (WGS) entry which is preliminary data.</text>
</comment>
<gene>
    <name evidence="2" type="ORF">LX99_02554</name>
</gene>
<dbReference type="InterPro" id="IPR000182">
    <property type="entry name" value="GNAT_dom"/>
</dbReference>
<accession>A0A316H9G2</accession>
<dbReference type="InterPro" id="IPR016181">
    <property type="entry name" value="Acyl_CoA_acyltransferase"/>
</dbReference>
<evidence type="ECO:0000313" key="2">
    <source>
        <dbReference type="EMBL" id="PWK77674.1"/>
    </source>
</evidence>
<feature type="domain" description="N-acetyltransferase" evidence="1">
    <location>
        <begin position="1"/>
        <end position="144"/>
    </location>
</feature>
<dbReference type="AlphaFoldDB" id="A0A316H9G2"/>
<dbReference type="GO" id="GO:0016747">
    <property type="term" value="F:acyltransferase activity, transferring groups other than amino-acyl groups"/>
    <property type="evidence" value="ECO:0007669"/>
    <property type="project" value="InterPro"/>
</dbReference>
<sequence>MINFIKVDELLPVRNLVLRNGLLTPDECRFPSDGLAGNFHLGYFVNDELACVASFHPQAYGDFTGASYQLRGMATIEKYRGQGLGSQLVTFALNYLGQLQAGYLWCNAREKAVRFYEGLGMEVISPVFEVPGIGPHYVMYVKIK</sequence>
<proteinExistence type="predicted"/>
<dbReference type="RefSeq" id="WP_109608213.1">
    <property type="nucleotide sequence ID" value="NZ_QGHA01000004.1"/>
</dbReference>
<dbReference type="CDD" id="cd04301">
    <property type="entry name" value="NAT_SF"/>
    <property type="match status" value="1"/>
</dbReference>
<dbReference type="EMBL" id="QGHA01000004">
    <property type="protein sequence ID" value="PWK77674.1"/>
    <property type="molecule type" value="Genomic_DNA"/>
</dbReference>
<dbReference type="SUPFAM" id="SSF55729">
    <property type="entry name" value="Acyl-CoA N-acyltransferases (Nat)"/>
    <property type="match status" value="1"/>
</dbReference>
<name>A0A316H9G2_9SPHI</name>
<dbReference type="PROSITE" id="PS51186">
    <property type="entry name" value="GNAT"/>
    <property type="match status" value="1"/>
</dbReference>
<evidence type="ECO:0000313" key="3">
    <source>
        <dbReference type="Proteomes" id="UP000245678"/>
    </source>
</evidence>
<dbReference type="Pfam" id="PF00583">
    <property type="entry name" value="Acetyltransf_1"/>
    <property type="match status" value="1"/>
</dbReference>